<dbReference type="EMBL" id="MIYX01000024">
    <property type="protein sequence ID" value="OIR20134.1"/>
    <property type="molecule type" value="Genomic_DNA"/>
</dbReference>
<accession>A0A1J5U767</accession>
<comment type="cofactor">
    <cofactor evidence="1 6">
        <name>FAD</name>
        <dbReference type="ChEBI" id="CHEBI:57692"/>
    </cofactor>
</comment>
<dbReference type="Pfam" id="PF00441">
    <property type="entry name" value="Acyl-CoA_dh_1"/>
    <property type="match status" value="1"/>
</dbReference>
<dbReference type="SUPFAM" id="SSF56645">
    <property type="entry name" value="Acyl-CoA dehydrogenase NM domain-like"/>
    <property type="match status" value="1"/>
</dbReference>
<dbReference type="Gene3D" id="1.10.540.10">
    <property type="entry name" value="Acyl-CoA dehydrogenase/oxidase, N-terminal domain"/>
    <property type="match status" value="1"/>
</dbReference>
<name>A0A1J5U767_9ARCH</name>
<gene>
    <name evidence="11" type="ORF">BEU01_01980</name>
</gene>
<dbReference type="InterPro" id="IPR009100">
    <property type="entry name" value="AcylCoA_DH/oxidase_NM_dom_sf"/>
</dbReference>
<evidence type="ECO:0000256" key="2">
    <source>
        <dbReference type="ARBA" id="ARBA00009347"/>
    </source>
</evidence>
<evidence type="ECO:0000256" key="6">
    <source>
        <dbReference type="RuleBase" id="RU362125"/>
    </source>
</evidence>
<feature type="domain" description="Acetyl-CoA dehydrogenase-like C-terminal" evidence="10">
    <location>
        <begin position="473"/>
        <end position="588"/>
    </location>
</feature>
<proteinExistence type="inferred from homology"/>
<evidence type="ECO:0000259" key="10">
    <source>
        <dbReference type="Pfam" id="PF12806"/>
    </source>
</evidence>
<dbReference type="InterPro" id="IPR046373">
    <property type="entry name" value="Acyl-CoA_Oxase/DH_mid-dom_sf"/>
</dbReference>
<evidence type="ECO:0000259" key="8">
    <source>
        <dbReference type="Pfam" id="PF02770"/>
    </source>
</evidence>
<dbReference type="GO" id="GO:0050660">
    <property type="term" value="F:flavin adenine dinucleotide binding"/>
    <property type="evidence" value="ECO:0007669"/>
    <property type="project" value="InterPro"/>
</dbReference>
<dbReference type="InterPro" id="IPR009075">
    <property type="entry name" value="AcylCo_DH/oxidase_C"/>
</dbReference>
<dbReference type="PANTHER" id="PTHR42803:SF1">
    <property type="entry name" value="BROAD-SPECIFICITY LINEAR ACYL-COA DEHYDROGENASE FADE5"/>
    <property type="match status" value="1"/>
</dbReference>
<evidence type="ECO:0000259" key="9">
    <source>
        <dbReference type="Pfam" id="PF02771"/>
    </source>
</evidence>
<dbReference type="Gene3D" id="1.20.140.10">
    <property type="entry name" value="Butyryl-CoA Dehydrogenase, subunit A, domain 3"/>
    <property type="match status" value="1"/>
</dbReference>
<evidence type="ECO:0000256" key="5">
    <source>
        <dbReference type="ARBA" id="ARBA00023002"/>
    </source>
</evidence>
<sequence>MVKYKAPLREYEFILREVLGIEKELGSYPEYSEATWDMIEMISEQFAKMNEDYWLPSAKEGDEVGVKFEDGNVVVPDSMKEATKVVIEGGLTQLFGHQEYGGMEFPNVISVLSDEMSCAANMSLGIYLGLTKGAYHCIHKHGSQEIRQRYLPKFLSGEWFGTMCLTEAHCGTDLGLIRTTAKPEGDSYSVSGQKIFISCGEHDMGENIIHLVLARLPDAPKGVKGISLFLIPKFKVKDDGSLGDFNNVNCVSIEEKMGVHGSATCVMSFEGSEGYLIGELNDGLAAMFSMMNTERIAVGLQGLGQAEIAYQNALAYSKDRIQGRDLKGARNPDDEADPLIVHPDVRRMLMRSKSLIDSGRMLACWTALAIDRYEKDPDPKVRKENNDLVELMTPIIKALLTDYGVEITSEMLQIFGGHGYIKEYGMEQFYRDVRIAPIWEGTNGIQALDLAGRKMPQHMGRLLRRFFHPALNFIENNKDDEELKEFIEPFAKALKGLQKTSMYMAQKGLSNPYEIGAAATDYLRQFGLVAMGYMWLLMLEVAFAKKDVDSYYEHKIITARFFFERILPETLSRAIAIGSGSKTMMSLPDEGFDSVHKFTGAAN</sequence>
<reference evidence="11 12" key="1">
    <citation type="submission" date="2016-08" db="EMBL/GenBank/DDBJ databases">
        <title>New Insights into Marine Group III Euryarchaeota, from dark to light.</title>
        <authorList>
            <person name="Haro-Moreno J.M."/>
            <person name="Rodriguez-Valera F."/>
            <person name="Lopez-Garcia P."/>
            <person name="Moreira D."/>
            <person name="Martin-Cuadrado A.B."/>
        </authorList>
    </citation>
    <scope>NUCLEOTIDE SEQUENCE [LARGE SCALE GENOMIC DNA]</scope>
    <source>
        <strain evidence="11">CG-Epi4</strain>
    </source>
</reference>
<keyword evidence="3 6" id="KW-0285">Flavoprotein</keyword>
<dbReference type="InterPro" id="IPR052166">
    <property type="entry name" value="Diverse_Acyl-CoA_DH"/>
</dbReference>
<organism evidence="11 12">
    <name type="scientific">Marine Group III euryarchaeote CG-Epi4</name>
    <dbReference type="NCBI Taxonomy" id="1888998"/>
    <lineage>
        <taxon>Archaea</taxon>
        <taxon>Methanobacteriati</taxon>
        <taxon>Thermoplasmatota</taxon>
        <taxon>Thermoplasmata</taxon>
        <taxon>Candidatus Thermoprofundales</taxon>
    </lineage>
</organism>
<keyword evidence="4 6" id="KW-0274">FAD</keyword>
<keyword evidence="5 6" id="KW-0560">Oxidoreductase</keyword>
<evidence type="ECO:0000256" key="3">
    <source>
        <dbReference type="ARBA" id="ARBA00022630"/>
    </source>
</evidence>
<evidence type="ECO:0000259" key="7">
    <source>
        <dbReference type="Pfam" id="PF00441"/>
    </source>
</evidence>
<protein>
    <submittedName>
        <fullName evidence="11">Acyl-CoA dehydrogenase</fullName>
    </submittedName>
</protein>
<evidence type="ECO:0000313" key="11">
    <source>
        <dbReference type="EMBL" id="OIR20134.1"/>
    </source>
</evidence>
<comment type="caution">
    <text evidence="11">The sequence shown here is derived from an EMBL/GenBank/DDBJ whole genome shotgun (WGS) entry which is preliminary data.</text>
</comment>
<evidence type="ECO:0000256" key="1">
    <source>
        <dbReference type="ARBA" id="ARBA00001974"/>
    </source>
</evidence>
<dbReference type="FunFam" id="2.40.110.10:FF:000031">
    <property type="entry name" value="Acyl-CoA dehydrogenase, putative"/>
    <property type="match status" value="1"/>
</dbReference>
<dbReference type="InterPro" id="IPR006091">
    <property type="entry name" value="Acyl-CoA_Oxase/DH_mid-dom"/>
</dbReference>
<dbReference type="SUPFAM" id="SSF47203">
    <property type="entry name" value="Acyl-CoA dehydrogenase C-terminal domain-like"/>
    <property type="match status" value="1"/>
</dbReference>
<dbReference type="InterPro" id="IPR013786">
    <property type="entry name" value="AcylCoA_DH/ox_N"/>
</dbReference>
<dbReference type="Proteomes" id="UP000183375">
    <property type="component" value="Unassembled WGS sequence"/>
</dbReference>
<dbReference type="Pfam" id="PF02771">
    <property type="entry name" value="Acyl-CoA_dh_N"/>
    <property type="match status" value="1"/>
</dbReference>
<dbReference type="InterPro" id="IPR037069">
    <property type="entry name" value="AcylCoA_DH/ox_N_sf"/>
</dbReference>
<evidence type="ECO:0000256" key="4">
    <source>
        <dbReference type="ARBA" id="ARBA00022827"/>
    </source>
</evidence>
<dbReference type="InterPro" id="IPR025878">
    <property type="entry name" value="Acyl-CoA_dh-like_C_dom"/>
</dbReference>
<feature type="domain" description="Acyl-CoA dehydrogenase/oxidase N-terminal" evidence="9">
    <location>
        <begin position="41"/>
        <end position="158"/>
    </location>
</feature>
<dbReference type="Gene3D" id="2.40.110.10">
    <property type="entry name" value="Butyryl-CoA Dehydrogenase, subunit A, domain 2"/>
    <property type="match status" value="1"/>
</dbReference>
<evidence type="ECO:0000313" key="12">
    <source>
        <dbReference type="Proteomes" id="UP000183375"/>
    </source>
</evidence>
<dbReference type="GO" id="GO:0016627">
    <property type="term" value="F:oxidoreductase activity, acting on the CH-CH group of donors"/>
    <property type="evidence" value="ECO:0007669"/>
    <property type="project" value="InterPro"/>
</dbReference>
<dbReference type="Pfam" id="PF02770">
    <property type="entry name" value="Acyl-CoA_dh_M"/>
    <property type="match status" value="1"/>
</dbReference>
<dbReference type="Pfam" id="PF12806">
    <property type="entry name" value="Acyl-CoA_dh_C"/>
    <property type="match status" value="1"/>
</dbReference>
<comment type="similarity">
    <text evidence="2 6">Belongs to the acyl-CoA dehydrogenase family.</text>
</comment>
<dbReference type="PANTHER" id="PTHR42803">
    <property type="entry name" value="ACYL-COA DEHYDROGENASE"/>
    <property type="match status" value="1"/>
</dbReference>
<feature type="domain" description="Acyl-CoA dehydrogenase/oxidase C-terminal" evidence="7">
    <location>
        <begin position="281"/>
        <end position="452"/>
    </location>
</feature>
<feature type="domain" description="Acyl-CoA oxidase/dehydrogenase middle" evidence="8">
    <location>
        <begin position="163"/>
        <end position="270"/>
    </location>
</feature>
<dbReference type="InterPro" id="IPR036250">
    <property type="entry name" value="AcylCo_DH-like_C"/>
</dbReference>
<dbReference type="AlphaFoldDB" id="A0A1J5U767"/>